<keyword evidence="2 3" id="KW-0690">Ribosome biogenesis</keyword>
<dbReference type="PANTHER" id="PTHR33867">
    <property type="entry name" value="RIBOSOME MATURATION FACTOR RIMP"/>
    <property type="match status" value="1"/>
</dbReference>
<dbReference type="SUPFAM" id="SSF74942">
    <property type="entry name" value="YhbC-like, C-terminal domain"/>
    <property type="match status" value="1"/>
</dbReference>
<evidence type="ECO:0000256" key="3">
    <source>
        <dbReference type="HAMAP-Rule" id="MF_01077"/>
    </source>
</evidence>
<protein>
    <recommendedName>
        <fullName evidence="3">Ribosome maturation factor RimP</fullName>
    </recommendedName>
</protein>
<dbReference type="GO" id="GO:0006412">
    <property type="term" value="P:translation"/>
    <property type="evidence" value="ECO:0007669"/>
    <property type="project" value="TreeGrafter"/>
</dbReference>
<evidence type="ECO:0000259" key="6">
    <source>
        <dbReference type="Pfam" id="PF17384"/>
    </source>
</evidence>
<dbReference type="SUPFAM" id="SSF75420">
    <property type="entry name" value="YhbC-like, N-terminal domain"/>
    <property type="match status" value="1"/>
</dbReference>
<dbReference type="AlphaFoldDB" id="A0A109BE00"/>
<dbReference type="Pfam" id="PF02576">
    <property type="entry name" value="RimP_N"/>
    <property type="match status" value="1"/>
</dbReference>
<sequence length="210" mass="22826">MKTNDSDKAVATDRFFSESGSAARIAELIEPALEGAGFRLVRVSITGQDGNTVQIMAERPDGSMTIDDCETISKEVSPLLDVHDPIDGAYRLEVSSPGIDRPLVRPSDFEDWAGHEAKIELKELIDGRKRFRGFLEGFEDGEVRIEVDLGAAGKFAEHTGKAVIGIPVNLIDEARLMLTDDLIREALSRAKKGKALSDGAEAPVTESEEE</sequence>
<evidence type="ECO:0000256" key="4">
    <source>
        <dbReference type="SAM" id="MobiDB-lite"/>
    </source>
</evidence>
<dbReference type="PATRIC" id="fig|121290.4.peg.1348"/>
<dbReference type="Proteomes" id="UP000059074">
    <property type="component" value="Unassembled WGS sequence"/>
</dbReference>
<name>A0A109BE00_HYPSL</name>
<reference evidence="7 8" key="1">
    <citation type="submission" date="2015-10" db="EMBL/GenBank/DDBJ databases">
        <title>Transcriptomic analysis of a linuron degrading triple-species bacterial consortium.</title>
        <authorList>
            <person name="Albers P."/>
        </authorList>
    </citation>
    <scope>NUCLEOTIDE SEQUENCE [LARGE SCALE GENOMIC DNA]</scope>
    <source>
        <strain evidence="7 8">WDL6</strain>
    </source>
</reference>
<evidence type="ECO:0000256" key="1">
    <source>
        <dbReference type="ARBA" id="ARBA00022490"/>
    </source>
</evidence>
<dbReference type="InterPro" id="IPR003728">
    <property type="entry name" value="Ribosome_maturation_RimP"/>
</dbReference>
<dbReference type="InterPro" id="IPR035956">
    <property type="entry name" value="RimP_N_sf"/>
</dbReference>
<keyword evidence="8" id="KW-1185">Reference proteome</keyword>
<dbReference type="NCBIfam" id="NF000932">
    <property type="entry name" value="PRK00092.2-5"/>
    <property type="match status" value="1"/>
</dbReference>
<dbReference type="InterPro" id="IPR028998">
    <property type="entry name" value="RimP_C"/>
</dbReference>
<dbReference type="GO" id="GO:0005829">
    <property type="term" value="C:cytosol"/>
    <property type="evidence" value="ECO:0007669"/>
    <property type="project" value="TreeGrafter"/>
</dbReference>
<dbReference type="RefSeq" id="WP_068462151.1">
    <property type="nucleotide sequence ID" value="NZ_LMTR01000066.1"/>
</dbReference>
<dbReference type="InterPro" id="IPR036847">
    <property type="entry name" value="RimP_C_sf"/>
</dbReference>
<comment type="caution">
    <text evidence="7">The sequence shown here is derived from an EMBL/GenBank/DDBJ whole genome shotgun (WGS) entry which is preliminary data.</text>
</comment>
<keyword evidence="1 3" id="KW-0963">Cytoplasm</keyword>
<dbReference type="Gene3D" id="3.30.300.70">
    <property type="entry name" value="RimP-like superfamily, N-terminal"/>
    <property type="match status" value="1"/>
</dbReference>
<feature type="domain" description="Ribosome maturation factor RimP C-terminal" evidence="6">
    <location>
        <begin position="103"/>
        <end position="179"/>
    </location>
</feature>
<dbReference type="OrthoDB" id="9805006at2"/>
<feature type="region of interest" description="Disordered" evidence="4">
    <location>
        <begin position="190"/>
        <end position="210"/>
    </location>
</feature>
<organism evidence="7 8">
    <name type="scientific">Hyphomicrobium sulfonivorans</name>
    <dbReference type="NCBI Taxonomy" id="121290"/>
    <lineage>
        <taxon>Bacteria</taxon>
        <taxon>Pseudomonadati</taxon>
        <taxon>Pseudomonadota</taxon>
        <taxon>Alphaproteobacteria</taxon>
        <taxon>Hyphomicrobiales</taxon>
        <taxon>Hyphomicrobiaceae</taxon>
        <taxon>Hyphomicrobium</taxon>
    </lineage>
</organism>
<dbReference type="EMBL" id="LMTR01000066">
    <property type="protein sequence ID" value="KWT67068.1"/>
    <property type="molecule type" value="Genomic_DNA"/>
</dbReference>
<dbReference type="Pfam" id="PF17384">
    <property type="entry name" value="DUF150_C"/>
    <property type="match status" value="1"/>
</dbReference>
<dbReference type="InterPro" id="IPR028989">
    <property type="entry name" value="RimP_N"/>
</dbReference>
<evidence type="ECO:0000313" key="7">
    <source>
        <dbReference type="EMBL" id="KWT67068.1"/>
    </source>
</evidence>
<dbReference type="STRING" id="121290.APY04_2055"/>
<evidence type="ECO:0000313" key="8">
    <source>
        <dbReference type="Proteomes" id="UP000059074"/>
    </source>
</evidence>
<dbReference type="GO" id="GO:0000028">
    <property type="term" value="P:ribosomal small subunit assembly"/>
    <property type="evidence" value="ECO:0007669"/>
    <property type="project" value="TreeGrafter"/>
</dbReference>
<dbReference type="HAMAP" id="MF_01077">
    <property type="entry name" value="RimP"/>
    <property type="match status" value="1"/>
</dbReference>
<comment type="function">
    <text evidence="3">Required for maturation of 30S ribosomal subunits.</text>
</comment>
<proteinExistence type="inferred from homology"/>
<dbReference type="CDD" id="cd01734">
    <property type="entry name" value="YlxS_C"/>
    <property type="match status" value="1"/>
</dbReference>
<evidence type="ECO:0000256" key="2">
    <source>
        <dbReference type="ARBA" id="ARBA00022517"/>
    </source>
</evidence>
<gene>
    <name evidence="3" type="primary">rimP</name>
    <name evidence="7" type="ORF">APY04_2055</name>
</gene>
<dbReference type="Gene3D" id="2.30.30.180">
    <property type="entry name" value="Ribosome maturation factor RimP, C-terminal domain"/>
    <property type="match status" value="1"/>
</dbReference>
<comment type="similarity">
    <text evidence="3">Belongs to the RimP family.</text>
</comment>
<feature type="domain" description="Ribosome maturation factor RimP N-terminal" evidence="5">
    <location>
        <begin position="28"/>
        <end position="100"/>
    </location>
</feature>
<evidence type="ECO:0000259" key="5">
    <source>
        <dbReference type="Pfam" id="PF02576"/>
    </source>
</evidence>
<comment type="subcellular location">
    <subcellularLocation>
        <location evidence="3">Cytoplasm</location>
    </subcellularLocation>
</comment>
<accession>A0A109BE00</accession>
<dbReference type="PANTHER" id="PTHR33867:SF1">
    <property type="entry name" value="RIBOSOME MATURATION FACTOR RIMP"/>
    <property type="match status" value="1"/>
</dbReference>